<comment type="caution">
    <text evidence="1">The sequence shown here is derived from an EMBL/GenBank/DDBJ whole genome shotgun (WGS) entry which is preliminary data.</text>
</comment>
<protein>
    <submittedName>
        <fullName evidence="1">Uncharacterized protein</fullName>
    </submittedName>
</protein>
<accession>A0A1G2MFD6</accession>
<dbReference type="Proteomes" id="UP000176493">
    <property type="component" value="Unassembled WGS sequence"/>
</dbReference>
<reference evidence="1 2" key="1">
    <citation type="journal article" date="2016" name="Nat. Commun.">
        <title>Thousands of microbial genomes shed light on interconnected biogeochemical processes in an aquifer system.</title>
        <authorList>
            <person name="Anantharaman K."/>
            <person name="Brown C.T."/>
            <person name="Hug L.A."/>
            <person name="Sharon I."/>
            <person name="Castelle C.J."/>
            <person name="Probst A.J."/>
            <person name="Thomas B.C."/>
            <person name="Singh A."/>
            <person name="Wilkins M.J."/>
            <person name="Karaoz U."/>
            <person name="Brodie E.L."/>
            <person name="Williams K.H."/>
            <person name="Hubbard S.S."/>
            <person name="Banfield J.F."/>
        </authorList>
    </citation>
    <scope>NUCLEOTIDE SEQUENCE [LARGE SCALE GENOMIC DNA]</scope>
</reference>
<dbReference type="AlphaFoldDB" id="A0A1G2MFD6"/>
<proteinExistence type="predicted"/>
<evidence type="ECO:0000313" key="1">
    <source>
        <dbReference type="EMBL" id="OHA22543.1"/>
    </source>
</evidence>
<gene>
    <name evidence="1" type="ORF">A2W52_03790</name>
</gene>
<name>A0A1G2MFD6_9BACT</name>
<organism evidence="1 2">
    <name type="scientific">Candidatus Taylorbacteria bacterium RIFCSPHIGHO2_02_49_25</name>
    <dbReference type="NCBI Taxonomy" id="1802305"/>
    <lineage>
        <taxon>Bacteria</taxon>
        <taxon>Candidatus Tayloriibacteriota</taxon>
    </lineage>
</organism>
<dbReference type="EMBL" id="MHRJ01000024">
    <property type="protein sequence ID" value="OHA22543.1"/>
    <property type="molecule type" value="Genomic_DNA"/>
</dbReference>
<evidence type="ECO:0000313" key="2">
    <source>
        <dbReference type="Proteomes" id="UP000176493"/>
    </source>
</evidence>
<sequence>MLSWAQQRKLLFVMGAVALLLAVSGAYGFFAFYNAPNCSNGVEDGNERGIDCGGDCIRVCAADIVPPIIHFVRAVQIRDDVWGAVAYGENKNRGVGSRRAPYVFKLYDDRNLLIYERHGTAFIPPDKVFAIFEGRMFTGGRVPTRTAFDFEGASTFERMAEPKLTVDTKDFETGAGQSSLRAIITNPTRLPIERIDAIALLFGTDGNVSGASATFISILQAQSNATLTFTWPRSLPRPARTEVHYKVLGRE</sequence>